<reference evidence="1" key="1">
    <citation type="submission" date="2014-11" db="EMBL/GenBank/DDBJ databases">
        <authorList>
            <person name="Amaro Gonzalez C."/>
        </authorList>
    </citation>
    <scope>NUCLEOTIDE SEQUENCE</scope>
</reference>
<accession>A0A0E9V3K6</accession>
<evidence type="ECO:0000313" key="1">
    <source>
        <dbReference type="EMBL" id="JAH72617.1"/>
    </source>
</evidence>
<reference evidence="1" key="2">
    <citation type="journal article" date="2015" name="Fish Shellfish Immunol.">
        <title>Early steps in the European eel (Anguilla anguilla)-Vibrio vulnificus interaction in the gills: Role of the RtxA13 toxin.</title>
        <authorList>
            <person name="Callol A."/>
            <person name="Pajuelo D."/>
            <person name="Ebbesson L."/>
            <person name="Teles M."/>
            <person name="MacKenzie S."/>
            <person name="Amaro C."/>
        </authorList>
    </citation>
    <scope>NUCLEOTIDE SEQUENCE</scope>
</reference>
<protein>
    <submittedName>
        <fullName evidence="1">Uncharacterized protein</fullName>
    </submittedName>
</protein>
<organism evidence="1">
    <name type="scientific">Anguilla anguilla</name>
    <name type="common">European freshwater eel</name>
    <name type="synonym">Muraena anguilla</name>
    <dbReference type="NCBI Taxonomy" id="7936"/>
    <lineage>
        <taxon>Eukaryota</taxon>
        <taxon>Metazoa</taxon>
        <taxon>Chordata</taxon>
        <taxon>Craniata</taxon>
        <taxon>Vertebrata</taxon>
        <taxon>Euteleostomi</taxon>
        <taxon>Actinopterygii</taxon>
        <taxon>Neopterygii</taxon>
        <taxon>Teleostei</taxon>
        <taxon>Anguilliformes</taxon>
        <taxon>Anguillidae</taxon>
        <taxon>Anguilla</taxon>
    </lineage>
</organism>
<name>A0A0E9V3K6_ANGAN</name>
<sequence length="31" mass="3877">MHTHTQDSPHMYTHFFFLFKPFEFYVELSPD</sequence>
<dbReference type="EMBL" id="GBXM01035960">
    <property type="protein sequence ID" value="JAH72617.1"/>
    <property type="molecule type" value="Transcribed_RNA"/>
</dbReference>
<dbReference type="AlphaFoldDB" id="A0A0E9V3K6"/>
<proteinExistence type="predicted"/>